<organism evidence="1 2">
    <name type="scientific">Altererythrobacter xiamenensis</name>
    <dbReference type="NCBI Taxonomy" id="1316679"/>
    <lineage>
        <taxon>Bacteria</taxon>
        <taxon>Pseudomonadati</taxon>
        <taxon>Pseudomonadota</taxon>
        <taxon>Alphaproteobacteria</taxon>
        <taxon>Sphingomonadales</taxon>
        <taxon>Erythrobacteraceae</taxon>
        <taxon>Altererythrobacter</taxon>
    </lineage>
</organism>
<dbReference type="Proteomes" id="UP000194420">
    <property type="component" value="Unassembled WGS sequence"/>
</dbReference>
<accession>A0A1Y6F9R3</accession>
<dbReference type="AlphaFoldDB" id="A0A1Y6F9R3"/>
<gene>
    <name evidence="1" type="ORF">SAMN06297468_1689</name>
</gene>
<evidence type="ECO:0000313" key="2">
    <source>
        <dbReference type="Proteomes" id="UP000194420"/>
    </source>
</evidence>
<proteinExistence type="predicted"/>
<evidence type="ECO:0000313" key="1">
    <source>
        <dbReference type="EMBL" id="SMQ69502.1"/>
    </source>
</evidence>
<protein>
    <submittedName>
        <fullName evidence="1">Uncharacterized protein</fullName>
    </submittedName>
</protein>
<name>A0A1Y6F9R3_9SPHN</name>
<reference evidence="2" key="1">
    <citation type="submission" date="2017-04" db="EMBL/GenBank/DDBJ databases">
        <authorList>
            <person name="Varghese N."/>
            <person name="Submissions S."/>
        </authorList>
    </citation>
    <scope>NUCLEOTIDE SEQUENCE [LARGE SCALE GENOMIC DNA]</scope>
</reference>
<sequence>MRSDTRTASRAKREDACPIALLGGPRSPAAHRLIQTLIDDVVVPYRLTLGHSKRAGEATTSKLTKAVEALLADLFSLARARASSGPQVAGAHGMSRSNFSSKGHLGFGYDIFSQVVSALEGEGLLTRRIGYPRWEAPRGERAGTATCFSLTEKMIELANAHEVLLDHWSDHWTSKTSRGAITSGPLVALRAKRETIRGEKQSAKSLPVDWSNPKVQAIAGQMERINAFLQAEQIDGVAFVGLRRLFNNGDQDDFDWNKGGRFYSLQGGQAYERWPARYREDLITINGEAVAEVDLRASHLTFLHALTGEPFDPSDDPYDIEDYPRIIVKLWVAQAIGSSNPRPSQWSKKSKADYEEERPRCDLQVDYPCREVGAFVKKKHPLLVDLEFLGLTTFDLQYHEAEVLRLAMEKLMFQEDVPVLPIHDALIVPRSHTEIAEGCLKVAFKEYVEGETGKPCLMVPNVTLK</sequence>
<dbReference type="EMBL" id="FXWG01000002">
    <property type="protein sequence ID" value="SMQ69502.1"/>
    <property type="molecule type" value="Genomic_DNA"/>
</dbReference>
<keyword evidence="2" id="KW-1185">Reference proteome</keyword>
<dbReference type="RefSeq" id="WP_143255991.1">
    <property type="nucleotide sequence ID" value="NZ_FXWG01000002.1"/>
</dbReference>